<dbReference type="AlphaFoldDB" id="A0A8D9EEV5"/>
<keyword evidence="1" id="KW-0812">Transmembrane</keyword>
<accession>A0A8D9EEV5</accession>
<evidence type="ECO:0000256" key="1">
    <source>
        <dbReference type="SAM" id="Phobius"/>
    </source>
</evidence>
<reference evidence="2" key="1">
    <citation type="submission" date="2021-05" db="EMBL/GenBank/DDBJ databases">
        <authorList>
            <person name="Alioto T."/>
            <person name="Alioto T."/>
            <person name="Gomez Garrido J."/>
        </authorList>
    </citation>
    <scope>NUCLEOTIDE SEQUENCE</scope>
</reference>
<sequence length="117" mass="13746">MLYCGLSLLYHALTCWLWFYYGLSLLYHALTCWLLDLLVSQRPRCLGHPSARPGVPTQEPFSSGHPQPLRQRDIALLVYFQRTQIYFGVQIRRIVSLWRRGHAAQLSQIFRSQLNDR</sequence>
<name>A0A8D9EEV5_9HEMI</name>
<dbReference type="EMBL" id="HBUF01528328">
    <property type="protein sequence ID" value="CAG6750927.1"/>
    <property type="molecule type" value="Transcribed_RNA"/>
</dbReference>
<keyword evidence="1" id="KW-1133">Transmembrane helix</keyword>
<organism evidence="2">
    <name type="scientific">Cacopsylla melanoneura</name>
    <dbReference type="NCBI Taxonomy" id="428564"/>
    <lineage>
        <taxon>Eukaryota</taxon>
        <taxon>Metazoa</taxon>
        <taxon>Ecdysozoa</taxon>
        <taxon>Arthropoda</taxon>
        <taxon>Hexapoda</taxon>
        <taxon>Insecta</taxon>
        <taxon>Pterygota</taxon>
        <taxon>Neoptera</taxon>
        <taxon>Paraneoptera</taxon>
        <taxon>Hemiptera</taxon>
        <taxon>Sternorrhyncha</taxon>
        <taxon>Psylloidea</taxon>
        <taxon>Psyllidae</taxon>
        <taxon>Psyllinae</taxon>
        <taxon>Cacopsylla</taxon>
    </lineage>
</organism>
<keyword evidence="1" id="KW-0472">Membrane</keyword>
<evidence type="ECO:0000313" key="2">
    <source>
        <dbReference type="EMBL" id="CAG6750927.1"/>
    </source>
</evidence>
<protein>
    <submittedName>
        <fullName evidence="2">Uncharacterized protein</fullName>
    </submittedName>
</protein>
<feature type="transmembrane region" description="Helical" evidence="1">
    <location>
        <begin position="18"/>
        <end position="39"/>
    </location>
</feature>
<proteinExistence type="predicted"/>